<feature type="domain" description="Response regulatory" evidence="2">
    <location>
        <begin position="8"/>
        <end position="117"/>
    </location>
</feature>
<dbReference type="InterPro" id="IPR001789">
    <property type="entry name" value="Sig_transdc_resp-reg_receiver"/>
</dbReference>
<protein>
    <submittedName>
        <fullName evidence="3">CheY chemotaxis protein or a CheY-like REC (Receiver) domain</fullName>
    </submittedName>
</protein>
<keyword evidence="4" id="KW-1185">Reference proteome</keyword>
<dbReference type="PROSITE" id="PS50110">
    <property type="entry name" value="RESPONSE_REGULATORY"/>
    <property type="match status" value="1"/>
</dbReference>
<dbReference type="Proteomes" id="UP000199074">
    <property type="component" value="Unassembled WGS sequence"/>
</dbReference>
<sequence>MSGLGGRRVLIVEDEYMLAMDLVEHVSRLGAEVFGPVASLNEAEQLVRSGIDCAVLDINVRGEMSFGLADNLARHGVPFVFATGYECAMIPERFSGVKCCTKPCLPQDVAAMLASLFH</sequence>
<accession>A0A1I7NLB2</accession>
<evidence type="ECO:0000259" key="2">
    <source>
        <dbReference type="PROSITE" id="PS50110"/>
    </source>
</evidence>
<dbReference type="STRING" id="429728.SAMN05216456_2152"/>
<name>A0A1I7NLB2_9HYPH</name>
<dbReference type="InterPro" id="IPR011006">
    <property type="entry name" value="CheY-like_superfamily"/>
</dbReference>
<organism evidence="3 4">
    <name type="scientific">Devosia crocina</name>
    <dbReference type="NCBI Taxonomy" id="429728"/>
    <lineage>
        <taxon>Bacteria</taxon>
        <taxon>Pseudomonadati</taxon>
        <taxon>Pseudomonadota</taxon>
        <taxon>Alphaproteobacteria</taxon>
        <taxon>Hyphomicrobiales</taxon>
        <taxon>Devosiaceae</taxon>
        <taxon>Devosia</taxon>
    </lineage>
</organism>
<evidence type="ECO:0000313" key="3">
    <source>
        <dbReference type="EMBL" id="SFV35454.1"/>
    </source>
</evidence>
<dbReference type="AlphaFoldDB" id="A0A1I7NLB2"/>
<dbReference type="SUPFAM" id="SSF52172">
    <property type="entry name" value="CheY-like"/>
    <property type="match status" value="1"/>
</dbReference>
<keyword evidence="1" id="KW-0597">Phosphoprotein</keyword>
<reference evidence="3 4" key="1">
    <citation type="submission" date="2016-10" db="EMBL/GenBank/DDBJ databases">
        <authorList>
            <person name="de Groot N.N."/>
        </authorList>
    </citation>
    <scope>NUCLEOTIDE SEQUENCE [LARGE SCALE GENOMIC DNA]</scope>
    <source>
        <strain evidence="3 4">IPL20</strain>
    </source>
</reference>
<gene>
    <name evidence="3" type="ORF">SAMN05216456_2152</name>
</gene>
<evidence type="ECO:0000313" key="4">
    <source>
        <dbReference type="Proteomes" id="UP000199074"/>
    </source>
</evidence>
<dbReference type="Gene3D" id="3.40.50.2300">
    <property type="match status" value="1"/>
</dbReference>
<evidence type="ECO:0000256" key="1">
    <source>
        <dbReference type="PROSITE-ProRule" id="PRU00169"/>
    </source>
</evidence>
<dbReference type="GO" id="GO:0000160">
    <property type="term" value="P:phosphorelay signal transduction system"/>
    <property type="evidence" value="ECO:0007669"/>
    <property type="project" value="InterPro"/>
</dbReference>
<feature type="modified residue" description="4-aspartylphosphate" evidence="1">
    <location>
        <position position="57"/>
    </location>
</feature>
<proteinExistence type="predicted"/>
<dbReference type="EMBL" id="FPCK01000002">
    <property type="protein sequence ID" value="SFV35454.1"/>
    <property type="molecule type" value="Genomic_DNA"/>
</dbReference>
<dbReference type="SMART" id="SM00448">
    <property type="entry name" value="REC"/>
    <property type="match status" value="1"/>
</dbReference>